<dbReference type="SUPFAM" id="SSF54427">
    <property type="entry name" value="NTF2-like"/>
    <property type="match status" value="1"/>
</dbReference>
<dbReference type="eggNOG" id="ENOG50339BD">
    <property type="taxonomic scope" value="Bacteria"/>
</dbReference>
<dbReference type="EMBL" id="AMRI01000023">
    <property type="protein sequence ID" value="EKE69618.1"/>
    <property type="molecule type" value="Genomic_DNA"/>
</dbReference>
<dbReference type="Proteomes" id="UP000006755">
    <property type="component" value="Unassembled WGS sequence"/>
</dbReference>
<evidence type="ECO:0000313" key="4">
    <source>
        <dbReference type="Proteomes" id="UP000006755"/>
    </source>
</evidence>
<keyword evidence="1" id="KW-0732">Signal</keyword>
<proteinExistence type="predicted"/>
<keyword evidence="4" id="KW-1185">Reference proteome</keyword>
<dbReference type="InterPro" id="IPR037401">
    <property type="entry name" value="SnoaL-like"/>
</dbReference>
<dbReference type="InterPro" id="IPR032710">
    <property type="entry name" value="NTF2-like_dom_sf"/>
</dbReference>
<sequence>MRLLYLLFLLLSTAAMANQDPLLLARKYMQAYTAMDYGELEQLYHFDAVFEDPSAAVQGNSQKLAGRQAILGFLKKAQRGVGQIRFVENNHMVIGSWVILVGEYHYLVSGPQFGLGPQPVWIVVKGITELNVDTGNQQIRTHRDMLDYEALPEQLQ</sequence>
<evidence type="ECO:0000259" key="2">
    <source>
        <dbReference type="Pfam" id="PF12680"/>
    </source>
</evidence>
<organism evidence="3 4">
    <name type="scientific">Gallaecimonas xiamenensis 3-C-1</name>
    <dbReference type="NCBI Taxonomy" id="745411"/>
    <lineage>
        <taxon>Bacteria</taxon>
        <taxon>Pseudomonadati</taxon>
        <taxon>Pseudomonadota</taxon>
        <taxon>Gammaproteobacteria</taxon>
        <taxon>Enterobacterales</taxon>
        <taxon>Gallaecimonadaceae</taxon>
        <taxon>Gallaecimonas</taxon>
    </lineage>
</organism>
<reference evidence="3 4" key="1">
    <citation type="journal article" date="2012" name="J. Bacteriol.">
        <title>Genome Sequence of Gallaecimonas xiamenensis Type Strain 3-C-1.</title>
        <authorList>
            <person name="Lai Q."/>
            <person name="Wang L."/>
            <person name="Wang W."/>
            <person name="Shao Z."/>
        </authorList>
    </citation>
    <scope>NUCLEOTIDE SEQUENCE [LARGE SCALE GENOMIC DNA]</scope>
    <source>
        <strain evidence="3 4">3-C-1</strain>
    </source>
</reference>
<gene>
    <name evidence="3" type="ORF">B3C1_15032</name>
</gene>
<comment type="caution">
    <text evidence="3">The sequence shown here is derived from an EMBL/GenBank/DDBJ whole genome shotgun (WGS) entry which is preliminary data.</text>
</comment>
<dbReference type="AlphaFoldDB" id="K2J3I9"/>
<name>K2J3I9_9GAMM</name>
<feature type="signal peptide" evidence="1">
    <location>
        <begin position="1"/>
        <end position="17"/>
    </location>
</feature>
<protein>
    <recommendedName>
        <fullName evidence="2">SnoaL-like domain-containing protein</fullName>
    </recommendedName>
</protein>
<dbReference type="Pfam" id="PF12680">
    <property type="entry name" value="SnoaL_2"/>
    <property type="match status" value="1"/>
</dbReference>
<accession>K2J3I9</accession>
<evidence type="ECO:0000313" key="3">
    <source>
        <dbReference type="EMBL" id="EKE69618.1"/>
    </source>
</evidence>
<dbReference type="STRING" id="745411.B3C1_15032"/>
<evidence type="ECO:0000256" key="1">
    <source>
        <dbReference type="SAM" id="SignalP"/>
    </source>
</evidence>
<feature type="domain" description="SnoaL-like" evidence="2">
    <location>
        <begin position="25"/>
        <end position="113"/>
    </location>
</feature>
<dbReference type="OrthoDB" id="6262526at2"/>
<dbReference type="RefSeq" id="WP_008485865.1">
    <property type="nucleotide sequence ID" value="NZ_AMRI01000023.1"/>
</dbReference>
<dbReference type="Gene3D" id="3.10.450.50">
    <property type="match status" value="1"/>
</dbReference>
<feature type="chain" id="PRO_5003861202" description="SnoaL-like domain-containing protein" evidence="1">
    <location>
        <begin position="18"/>
        <end position="156"/>
    </location>
</feature>